<sequence length="128" mass="14622">MIVSQDGTRRITAEELDERFDNGEELDEFFDTEHPRRIEPDSDAIFTVTLTKKINLDLPLDMVEQIDAQARRIGQPRQSLLRTWIWERLRREQELDLRLGVSPMTCRQSAAAPESATASAPVTPAQAM</sequence>
<organism evidence="2 3">
    <name type="scientific">Candidatus Olsenella excrementavium</name>
    <dbReference type="NCBI Taxonomy" id="2838709"/>
    <lineage>
        <taxon>Bacteria</taxon>
        <taxon>Bacillati</taxon>
        <taxon>Actinomycetota</taxon>
        <taxon>Coriobacteriia</taxon>
        <taxon>Coriobacteriales</taxon>
        <taxon>Atopobiaceae</taxon>
        <taxon>Olsenella</taxon>
    </lineage>
</organism>
<reference evidence="2" key="2">
    <citation type="submission" date="2021-04" db="EMBL/GenBank/DDBJ databases">
        <authorList>
            <person name="Gilroy R."/>
        </authorList>
    </citation>
    <scope>NUCLEOTIDE SEQUENCE</scope>
    <source>
        <strain evidence="2">ChiHjej10B9-743</strain>
    </source>
</reference>
<dbReference type="Proteomes" id="UP000824133">
    <property type="component" value="Unassembled WGS sequence"/>
</dbReference>
<comment type="caution">
    <text evidence="2">The sequence shown here is derived from an EMBL/GenBank/DDBJ whole genome shotgun (WGS) entry which is preliminary data.</text>
</comment>
<dbReference type="AlphaFoldDB" id="A0A9D1ZCQ9"/>
<dbReference type="EMBL" id="DXCP01000005">
    <property type="protein sequence ID" value="HIY78983.1"/>
    <property type="molecule type" value="Genomic_DNA"/>
</dbReference>
<evidence type="ECO:0000313" key="3">
    <source>
        <dbReference type="Proteomes" id="UP000824133"/>
    </source>
</evidence>
<name>A0A9D1ZCQ9_9ACTN</name>
<feature type="compositionally biased region" description="Low complexity" evidence="1">
    <location>
        <begin position="108"/>
        <end position="128"/>
    </location>
</feature>
<reference evidence="2" key="1">
    <citation type="journal article" date="2021" name="PeerJ">
        <title>Extensive microbial diversity within the chicken gut microbiome revealed by metagenomics and culture.</title>
        <authorList>
            <person name="Gilroy R."/>
            <person name="Ravi A."/>
            <person name="Getino M."/>
            <person name="Pursley I."/>
            <person name="Horton D.L."/>
            <person name="Alikhan N.F."/>
            <person name="Baker D."/>
            <person name="Gharbi K."/>
            <person name="Hall N."/>
            <person name="Watson M."/>
            <person name="Adriaenssens E.M."/>
            <person name="Foster-Nyarko E."/>
            <person name="Jarju S."/>
            <person name="Secka A."/>
            <person name="Antonio M."/>
            <person name="Oren A."/>
            <person name="Chaudhuri R.R."/>
            <person name="La Ragione R."/>
            <person name="Hildebrand F."/>
            <person name="Pallen M.J."/>
        </authorList>
    </citation>
    <scope>NUCLEOTIDE SEQUENCE</scope>
    <source>
        <strain evidence="2">ChiHjej10B9-743</strain>
    </source>
</reference>
<proteinExistence type="predicted"/>
<protein>
    <submittedName>
        <fullName evidence="2">BrnA antitoxin family protein</fullName>
    </submittedName>
</protein>
<evidence type="ECO:0000256" key="1">
    <source>
        <dbReference type="SAM" id="MobiDB-lite"/>
    </source>
</evidence>
<evidence type="ECO:0000313" key="2">
    <source>
        <dbReference type="EMBL" id="HIY78983.1"/>
    </source>
</evidence>
<accession>A0A9D1ZCQ9</accession>
<gene>
    <name evidence="2" type="ORF">IAA42_00860</name>
</gene>
<feature type="region of interest" description="Disordered" evidence="1">
    <location>
        <begin position="106"/>
        <end position="128"/>
    </location>
</feature>
<dbReference type="NCBIfam" id="NF047399">
    <property type="entry name" value="BrnA_antitoxin_add"/>
    <property type="match status" value="1"/>
</dbReference>